<dbReference type="OrthoDB" id="187854at2"/>
<dbReference type="InterPro" id="IPR011990">
    <property type="entry name" value="TPR-like_helical_dom_sf"/>
</dbReference>
<organism evidence="2 3">
    <name type="scientific">Nonlabens ponticola</name>
    <dbReference type="NCBI Taxonomy" id="2496866"/>
    <lineage>
        <taxon>Bacteria</taxon>
        <taxon>Pseudomonadati</taxon>
        <taxon>Bacteroidota</taxon>
        <taxon>Flavobacteriia</taxon>
        <taxon>Flavobacteriales</taxon>
        <taxon>Flavobacteriaceae</taxon>
        <taxon>Nonlabens</taxon>
    </lineage>
</organism>
<evidence type="ECO:0000313" key="3">
    <source>
        <dbReference type="Proteomes" id="UP000279600"/>
    </source>
</evidence>
<dbReference type="KEGG" id="noj:EJ995_10325"/>
<dbReference type="Gene3D" id="1.25.40.10">
    <property type="entry name" value="Tetratricopeptide repeat domain"/>
    <property type="match status" value="1"/>
</dbReference>
<gene>
    <name evidence="2" type="ORF">EJ995_10325</name>
</gene>
<accession>A0A3S9MZC5</accession>
<dbReference type="RefSeq" id="WP_126448227.1">
    <property type="nucleotide sequence ID" value="NZ_CP034549.1"/>
</dbReference>
<evidence type="ECO:0000313" key="2">
    <source>
        <dbReference type="EMBL" id="AZQ44616.1"/>
    </source>
</evidence>
<keyword evidence="3" id="KW-1185">Reference proteome</keyword>
<dbReference type="Pfam" id="PF11138">
    <property type="entry name" value="DUF2911"/>
    <property type="match status" value="1"/>
</dbReference>
<evidence type="ECO:0000256" key="1">
    <source>
        <dbReference type="SAM" id="SignalP"/>
    </source>
</evidence>
<keyword evidence="1" id="KW-0732">Signal</keyword>
<dbReference type="InterPro" id="IPR021314">
    <property type="entry name" value="DUF2911"/>
</dbReference>
<reference evidence="2 3" key="1">
    <citation type="submission" date="2018-12" db="EMBL/GenBank/DDBJ databases">
        <title>Complete genome of Nonlabens sp. MJ115.</title>
        <authorList>
            <person name="Choi H.S."/>
            <person name="Jung J."/>
        </authorList>
    </citation>
    <scope>NUCLEOTIDE SEQUENCE [LARGE SCALE GENOMIC DNA]</scope>
    <source>
        <strain evidence="2 3">MJ115</strain>
    </source>
</reference>
<dbReference type="SUPFAM" id="SSF48452">
    <property type="entry name" value="TPR-like"/>
    <property type="match status" value="1"/>
</dbReference>
<sequence>MKKVILLLAVCLTASLAQAQIVAVQPSPSAKVTQTVGLTEVTLDYSRPAMRDRNIFGALVPYDKLWRTGANANTIVSFGDDVTVGGAKLAAGDYALYSIPGKSEWELIFYSNTNNWGTPQDWDENLVAARVKVPVTKIDGKVENFSISINDMKMDNAVMDIMWDDVKVSAPFTVPTDAKMLASINRIMTGPTASDYYSAATFYMDSGKDMKQAYEWINKAVEMSPKAYWMWRKKSLMEAQMGQKDKAIASAKTSLKLAQEAPNPDYVRLNKISLEEWGVKM</sequence>
<feature type="chain" id="PRO_5019520304" evidence="1">
    <location>
        <begin position="20"/>
        <end position="281"/>
    </location>
</feature>
<dbReference type="AlphaFoldDB" id="A0A3S9MZC5"/>
<dbReference type="EMBL" id="CP034549">
    <property type="protein sequence ID" value="AZQ44616.1"/>
    <property type="molecule type" value="Genomic_DNA"/>
</dbReference>
<feature type="signal peptide" evidence="1">
    <location>
        <begin position="1"/>
        <end position="19"/>
    </location>
</feature>
<dbReference type="Proteomes" id="UP000279600">
    <property type="component" value="Chromosome"/>
</dbReference>
<name>A0A3S9MZC5_9FLAO</name>
<protein>
    <submittedName>
        <fullName evidence="2">DUF2911 domain-containing protein</fullName>
    </submittedName>
</protein>
<proteinExistence type="predicted"/>